<gene>
    <name evidence="1" type="ORF">CVV68_02725</name>
</gene>
<dbReference type="EMBL" id="QJVD01000002">
    <property type="protein sequence ID" value="PYI69330.1"/>
    <property type="molecule type" value="Genomic_DNA"/>
</dbReference>
<evidence type="ECO:0000313" key="1">
    <source>
        <dbReference type="EMBL" id="PYI69330.1"/>
    </source>
</evidence>
<keyword evidence="2" id="KW-1185">Reference proteome</keyword>
<reference evidence="1 2" key="1">
    <citation type="submission" date="2018-05" db="EMBL/GenBank/DDBJ databases">
        <title>Genetic diversity of glacier-inhabiting Cryobacterium bacteria in China and description of Cryobacterium mengkeensis sp. nov. and Arthrobacter glacialis sp. nov.</title>
        <authorList>
            <person name="Liu Q."/>
            <person name="Xin Y.-H."/>
        </authorList>
    </citation>
    <scope>NUCLEOTIDE SEQUENCE [LARGE SCALE GENOMIC DNA]</scope>
    <source>
        <strain evidence="1 2">LI2</strain>
    </source>
</reference>
<organism evidence="1 2">
    <name type="scientific">Arthrobacter livingstonensis</name>
    <dbReference type="NCBI Taxonomy" id="670078"/>
    <lineage>
        <taxon>Bacteria</taxon>
        <taxon>Bacillati</taxon>
        <taxon>Actinomycetota</taxon>
        <taxon>Actinomycetes</taxon>
        <taxon>Micrococcales</taxon>
        <taxon>Micrococcaceae</taxon>
        <taxon>Arthrobacter</taxon>
    </lineage>
</organism>
<name>A0A2V5LNG3_9MICC</name>
<protein>
    <submittedName>
        <fullName evidence="1">Uncharacterized protein</fullName>
    </submittedName>
</protein>
<evidence type="ECO:0000313" key="2">
    <source>
        <dbReference type="Proteomes" id="UP000247832"/>
    </source>
</evidence>
<sequence length="102" mass="10287">MEGSPTRGTVLKQYSGTGPATISIGPLPKGHKKLGTTVLCSGTGDWKVNIVQDGTPGWGSSGCSLSGGSSIAYPVANSAKDSTVKVDVAANATLWATVYSTK</sequence>
<proteinExistence type="predicted"/>
<accession>A0A2V5LNG3</accession>
<dbReference type="Proteomes" id="UP000247832">
    <property type="component" value="Unassembled WGS sequence"/>
</dbReference>
<dbReference type="AlphaFoldDB" id="A0A2V5LNG3"/>
<comment type="caution">
    <text evidence="1">The sequence shown here is derived from an EMBL/GenBank/DDBJ whole genome shotgun (WGS) entry which is preliminary data.</text>
</comment>